<dbReference type="Gene3D" id="3.40.50.300">
    <property type="entry name" value="P-loop containing nucleotide triphosphate hydrolases"/>
    <property type="match status" value="1"/>
</dbReference>
<evidence type="ECO:0000256" key="4">
    <source>
        <dbReference type="ARBA" id="ARBA00022840"/>
    </source>
</evidence>
<keyword evidence="10" id="KW-1185">Reference proteome</keyword>
<evidence type="ECO:0000259" key="8">
    <source>
        <dbReference type="PROSITE" id="PS51880"/>
    </source>
</evidence>
<feature type="domain" description="TGS" evidence="8">
    <location>
        <begin position="269"/>
        <end position="352"/>
    </location>
</feature>
<evidence type="ECO:0000256" key="2">
    <source>
        <dbReference type="ARBA" id="ARBA00022723"/>
    </source>
</evidence>
<organism evidence="9 10">
    <name type="scientific">Candidatus Chazhemtobacterium aquaticus</name>
    <dbReference type="NCBI Taxonomy" id="2715735"/>
    <lineage>
        <taxon>Bacteria</taxon>
        <taxon>Candidatus Chazhemtobacteraceae</taxon>
        <taxon>Candidatus Chazhemtobacterium</taxon>
    </lineage>
</organism>
<dbReference type="Gene3D" id="1.10.150.300">
    <property type="entry name" value="TGS-like domain"/>
    <property type="match status" value="1"/>
</dbReference>
<dbReference type="PANTHER" id="PTHR23305:SF18">
    <property type="entry name" value="OBG-TYPE G DOMAIN-CONTAINING PROTEIN"/>
    <property type="match status" value="1"/>
</dbReference>
<name>A0A857N6H7_9BACT</name>
<dbReference type="GO" id="GO:0046872">
    <property type="term" value="F:metal ion binding"/>
    <property type="evidence" value="ECO:0007669"/>
    <property type="project" value="UniProtKB-KW"/>
</dbReference>
<dbReference type="Pfam" id="PF01926">
    <property type="entry name" value="MMR_HSR1"/>
    <property type="match status" value="1"/>
</dbReference>
<dbReference type="InterPro" id="IPR012676">
    <property type="entry name" value="TGS-like"/>
</dbReference>
<dbReference type="PROSITE" id="PS51880">
    <property type="entry name" value="TGS"/>
    <property type="match status" value="1"/>
</dbReference>
<dbReference type="GO" id="GO:0016887">
    <property type="term" value="F:ATP hydrolysis activity"/>
    <property type="evidence" value="ECO:0007669"/>
    <property type="project" value="UniProtKB-UniRule"/>
</dbReference>
<protein>
    <recommendedName>
        <fullName evidence="6">Ribosome-binding ATPase YchF</fullName>
    </recommendedName>
</protein>
<dbReference type="RefSeq" id="WP_161932093.1">
    <property type="nucleotide sequence ID" value="NZ_CP047901.1"/>
</dbReference>
<feature type="binding site" evidence="6">
    <location>
        <begin position="12"/>
        <end position="17"/>
    </location>
    <ligand>
        <name>ATP</name>
        <dbReference type="ChEBI" id="CHEBI:30616"/>
    </ligand>
</feature>
<evidence type="ECO:0000259" key="7">
    <source>
        <dbReference type="PROSITE" id="PS51710"/>
    </source>
</evidence>
<dbReference type="GO" id="GO:0043023">
    <property type="term" value="F:ribosomal large subunit binding"/>
    <property type="evidence" value="ECO:0007669"/>
    <property type="project" value="UniProtKB-UniRule"/>
</dbReference>
<dbReference type="InterPro" id="IPR012675">
    <property type="entry name" value="Beta-grasp_dom_sf"/>
</dbReference>
<dbReference type="PRINTS" id="PR00326">
    <property type="entry name" value="GTP1OBG"/>
</dbReference>
<evidence type="ECO:0000256" key="1">
    <source>
        <dbReference type="ARBA" id="ARBA00001946"/>
    </source>
</evidence>
<dbReference type="Gene3D" id="3.10.20.30">
    <property type="match status" value="1"/>
</dbReference>
<dbReference type="InterPro" id="IPR004396">
    <property type="entry name" value="ATPase_YchF/OLA1"/>
</dbReference>
<keyword evidence="5" id="KW-0460">Magnesium</keyword>
<dbReference type="InterPro" id="IPR031167">
    <property type="entry name" value="G_OBG"/>
</dbReference>
<dbReference type="SUPFAM" id="SSF81271">
    <property type="entry name" value="TGS-like"/>
    <property type="match status" value="1"/>
</dbReference>
<comment type="cofactor">
    <cofactor evidence="1">
        <name>Mg(2+)</name>
        <dbReference type="ChEBI" id="CHEBI:18420"/>
    </cofactor>
</comment>
<dbReference type="GO" id="GO:0005737">
    <property type="term" value="C:cytoplasm"/>
    <property type="evidence" value="ECO:0007669"/>
    <property type="project" value="TreeGrafter"/>
</dbReference>
<dbReference type="InterPro" id="IPR023192">
    <property type="entry name" value="TGS-like_dom_sf"/>
</dbReference>
<comment type="similarity">
    <text evidence="6">Belongs to the TRAFAC class OBG-HflX-like GTPase superfamily. OBG GTPase family. YchF/OLA1 subfamily.</text>
</comment>
<keyword evidence="4 6" id="KW-0067">ATP-binding</keyword>
<dbReference type="Pfam" id="PF06071">
    <property type="entry name" value="YchF-GTPase_C"/>
    <property type="match status" value="1"/>
</dbReference>
<feature type="domain" description="OBG-type G" evidence="7">
    <location>
        <begin position="3"/>
        <end position="247"/>
    </location>
</feature>
<accession>A0A857N6H7</accession>
<dbReference type="SUPFAM" id="SSF52540">
    <property type="entry name" value="P-loop containing nucleoside triphosphate hydrolases"/>
    <property type="match status" value="1"/>
</dbReference>
<gene>
    <name evidence="6" type="primary">ychF</name>
    <name evidence="9" type="ORF">MICH65_0745</name>
</gene>
<dbReference type="GO" id="GO:0005525">
    <property type="term" value="F:GTP binding"/>
    <property type="evidence" value="ECO:0007669"/>
    <property type="project" value="InterPro"/>
</dbReference>
<evidence type="ECO:0000256" key="6">
    <source>
        <dbReference type="HAMAP-Rule" id="MF_00944"/>
    </source>
</evidence>
<dbReference type="PROSITE" id="PS51710">
    <property type="entry name" value="G_OBG"/>
    <property type="match status" value="1"/>
</dbReference>
<dbReference type="InterPro" id="IPR004095">
    <property type="entry name" value="TGS"/>
</dbReference>
<dbReference type="PANTHER" id="PTHR23305">
    <property type="entry name" value="OBG GTPASE FAMILY"/>
    <property type="match status" value="1"/>
</dbReference>
<dbReference type="AlphaFoldDB" id="A0A857N6H7"/>
<dbReference type="NCBIfam" id="TIGR00092">
    <property type="entry name" value="redox-regulated ATPase YchF"/>
    <property type="match status" value="1"/>
</dbReference>
<evidence type="ECO:0000313" key="10">
    <source>
        <dbReference type="Proteomes" id="UP000463983"/>
    </source>
</evidence>
<keyword evidence="3 6" id="KW-0547">Nucleotide-binding</keyword>
<evidence type="ECO:0000256" key="3">
    <source>
        <dbReference type="ARBA" id="ARBA00022741"/>
    </source>
</evidence>
<dbReference type="HAMAP" id="MF_00944">
    <property type="entry name" value="YchF_OLA1_ATPase"/>
    <property type="match status" value="1"/>
</dbReference>
<comment type="function">
    <text evidence="6">ATPase that binds to both the 70S ribosome and the 50S ribosomal subunit in a nucleotide-independent manner.</text>
</comment>
<dbReference type="GO" id="GO:0005524">
    <property type="term" value="F:ATP binding"/>
    <property type="evidence" value="ECO:0007669"/>
    <property type="project" value="UniProtKB-UniRule"/>
</dbReference>
<dbReference type="PIRSF" id="PIRSF006641">
    <property type="entry name" value="CHP00092"/>
    <property type="match status" value="1"/>
</dbReference>
<dbReference type="InterPro" id="IPR006073">
    <property type="entry name" value="GTP-bd"/>
</dbReference>
<dbReference type="CDD" id="cd04867">
    <property type="entry name" value="TGS_YchF_OLA1"/>
    <property type="match status" value="1"/>
</dbReference>
<reference evidence="10" key="1">
    <citation type="journal article" date="2020" name="Microorganisms">
        <title>Complete Genome of a Member of a New Bacterial Lineage in the Microgenomates Group Reveals an Unusual Nucleotide Composition Disparity Between Two Strands of DNA and Limited Metabolic Potential.</title>
        <authorList>
            <person name="Kadnikov V.V."/>
            <person name="Mardanov A.V."/>
            <person name="Beletsky A.V."/>
            <person name="Karnachuk O.V."/>
            <person name="Ravin N.V."/>
        </authorList>
    </citation>
    <scope>NUCLEOTIDE SEQUENCE [LARGE SCALE GENOMIC DNA]</scope>
</reference>
<evidence type="ECO:0000256" key="5">
    <source>
        <dbReference type="ARBA" id="ARBA00022842"/>
    </source>
</evidence>
<dbReference type="EMBL" id="CP047901">
    <property type="protein sequence ID" value="QHO63726.1"/>
    <property type="molecule type" value="Genomic_DNA"/>
</dbReference>
<evidence type="ECO:0000313" key="9">
    <source>
        <dbReference type="EMBL" id="QHO63726.1"/>
    </source>
</evidence>
<dbReference type="KEGG" id="caqa:MICH65_0745"/>
<sequence>MSLSVGIVGLPNVGKSTLFNALLGKQQALAANYPFATVEPNVGVVPVPDERLEKLAKVVGTERIVPATVTFNDIAGLVKGAAKGEGLGNKFLANIREVDLVCHVLRAFEDDDVVRAGAVSPEDDYAVVEAELIMKDLETVERQLSVARKQTAEIREWAEVLFNHLNEGKPARLLKMSDKQREWVGEMFLLTMKDEVAVVNIGENQMDKVTEVEVEVEAKLKIPVVALSARVEAEVAELGREEARLYLAELGVSQSGLDRLVSLAYGKLNLISFLTAGEKEVRAWTIERGSKAPEAAGVIHSDFEKKFIKAKVCSYDDFIEYQGWKGVAEEGKMRMEGREYEMKEGDVVEFMIGQ</sequence>
<dbReference type="CDD" id="cd01900">
    <property type="entry name" value="YchF"/>
    <property type="match status" value="1"/>
</dbReference>
<proteinExistence type="inferred from homology"/>
<dbReference type="InterPro" id="IPR013029">
    <property type="entry name" value="YchF_C"/>
</dbReference>
<dbReference type="InterPro" id="IPR027417">
    <property type="entry name" value="P-loop_NTPase"/>
</dbReference>
<dbReference type="InterPro" id="IPR041706">
    <property type="entry name" value="YchF_N"/>
</dbReference>
<dbReference type="FunFam" id="3.10.20.30:FF:000001">
    <property type="entry name" value="Ribosome-binding ATPase YchF"/>
    <property type="match status" value="1"/>
</dbReference>
<dbReference type="Proteomes" id="UP000463983">
    <property type="component" value="Chromosome"/>
</dbReference>
<keyword evidence="2" id="KW-0479">Metal-binding</keyword>